<protein>
    <recommendedName>
        <fullName evidence="1">Integrase catalytic domain-containing protein</fullName>
    </recommendedName>
</protein>
<dbReference type="InterPro" id="IPR036397">
    <property type="entry name" value="RNaseH_sf"/>
</dbReference>
<organism evidence="2 3">
    <name type="scientific">Silurus meridionalis</name>
    <name type="common">Southern catfish</name>
    <name type="synonym">Silurus soldatovi meridionalis</name>
    <dbReference type="NCBI Taxonomy" id="175797"/>
    <lineage>
        <taxon>Eukaryota</taxon>
        <taxon>Metazoa</taxon>
        <taxon>Chordata</taxon>
        <taxon>Craniata</taxon>
        <taxon>Vertebrata</taxon>
        <taxon>Euteleostomi</taxon>
        <taxon>Actinopterygii</taxon>
        <taxon>Neopterygii</taxon>
        <taxon>Teleostei</taxon>
        <taxon>Ostariophysi</taxon>
        <taxon>Siluriformes</taxon>
        <taxon>Siluridae</taxon>
        <taxon>Silurus</taxon>
    </lineage>
</organism>
<dbReference type="AlphaFoldDB" id="A0A8T0A910"/>
<accession>A0A8T0A910</accession>
<dbReference type="PANTHER" id="PTHR37984">
    <property type="entry name" value="PROTEIN CBG26694"/>
    <property type="match status" value="1"/>
</dbReference>
<reference evidence="2" key="1">
    <citation type="submission" date="2020-08" db="EMBL/GenBank/DDBJ databases">
        <title>Chromosome-level assembly of Southern catfish (Silurus meridionalis) provides insights into visual adaptation to the nocturnal and benthic lifestyles.</title>
        <authorList>
            <person name="Zhang Y."/>
            <person name="Wang D."/>
            <person name="Peng Z."/>
        </authorList>
    </citation>
    <scope>NUCLEOTIDE SEQUENCE</scope>
    <source>
        <strain evidence="2">SWU-2019-XX</strain>
        <tissue evidence="2">Muscle</tissue>
    </source>
</reference>
<name>A0A8T0A910_SILME</name>
<dbReference type="GO" id="GO:0003676">
    <property type="term" value="F:nucleic acid binding"/>
    <property type="evidence" value="ECO:0007669"/>
    <property type="project" value="InterPro"/>
</dbReference>
<evidence type="ECO:0000259" key="1">
    <source>
        <dbReference type="PROSITE" id="PS50994"/>
    </source>
</evidence>
<feature type="domain" description="Integrase catalytic" evidence="1">
    <location>
        <begin position="24"/>
        <end position="113"/>
    </location>
</feature>
<dbReference type="InterPro" id="IPR012337">
    <property type="entry name" value="RNaseH-like_sf"/>
</dbReference>
<dbReference type="GO" id="GO:0015074">
    <property type="term" value="P:DNA integration"/>
    <property type="evidence" value="ECO:0007669"/>
    <property type="project" value="InterPro"/>
</dbReference>
<evidence type="ECO:0000313" key="2">
    <source>
        <dbReference type="EMBL" id="KAF7686941.1"/>
    </source>
</evidence>
<dbReference type="SUPFAM" id="SSF53098">
    <property type="entry name" value="Ribonuclease H-like"/>
    <property type="match status" value="1"/>
</dbReference>
<dbReference type="PANTHER" id="PTHR37984:SF15">
    <property type="entry name" value="INTEGRASE CATALYTIC DOMAIN-CONTAINING PROTEIN"/>
    <property type="match status" value="1"/>
</dbReference>
<dbReference type="InterPro" id="IPR050951">
    <property type="entry name" value="Retrovirus_Pol_polyprotein"/>
</dbReference>
<gene>
    <name evidence="2" type="ORF">HF521_015334</name>
</gene>
<keyword evidence="3" id="KW-1185">Reference proteome</keyword>
<evidence type="ECO:0000313" key="3">
    <source>
        <dbReference type="Proteomes" id="UP000606274"/>
    </source>
</evidence>
<dbReference type="PROSITE" id="PS50994">
    <property type="entry name" value="INTEGRASE"/>
    <property type="match status" value="1"/>
</dbReference>
<dbReference type="EMBL" id="JABFDY010000028">
    <property type="protein sequence ID" value="KAF7686941.1"/>
    <property type="molecule type" value="Genomic_DNA"/>
</dbReference>
<comment type="caution">
    <text evidence="2">The sequence shown here is derived from an EMBL/GenBank/DDBJ whole genome shotgun (WGS) entry which is preliminary data.</text>
</comment>
<dbReference type="Pfam" id="PF00665">
    <property type="entry name" value="rve"/>
    <property type="match status" value="1"/>
</dbReference>
<dbReference type="Gene3D" id="3.30.420.10">
    <property type="entry name" value="Ribonuclease H-like superfamily/Ribonuclease H"/>
    <property type="match status" value="1"/>
</dbReference>
<sequence length="113" mass="12822">MYRDIKAWCKQCKACQMRRSPVPAQRAPMGGSQSVQLFERVAMDILELPTTSKGIRYVLVIEDYLTKFVNLYALPNQSVQTVAQCLFKDYVLLHGVPGTLHSDQGRQFEAEVV</sequence>
<dbReference type="InterPro" id="IPR001584">
    <property type="entry name" value="Integrase_cat-core"/>
</dbReference>
<proteinExistence type="predicted"/>
<dbReference type="Proteomes" id="UP000606274">
    <property type="component" value="Unassembled WGS sequence"/>
</dbReference>